<dbReference type="SUPFAM" id="SSF143120">
    <property type="entry name" value="YefM-like"/>
    <property type="match status" value="1"/>
</dbReference>
<reference evidence="3 4" key="1">
    <citation type="submission" date="2017-09" db="EMBL/GenBank/DDBJ databases">
        <title>Depth-based differentiation of microbial function through sediment-hosted aquifers and enrichment of novel symbionts in the deep terrestrial subsurface.</title>
        <authorList>
            <person name="Probst A.J."/>
            <person name="Ladd B."/>
            <person name="Jarett J.K."/>
            <person name="Geller-Mcgrath D.E."/>
            <person name="Sieber C.M."/>
            <person name="Emerson J.B."/>
            <person name="Anantharaman K."/>
            <person name="Thomas B.C."/>
            <person name="Malmstrom R."/>
            <person name="Stieglmeier M."/>
            <person name="Klingl A."/>
            <person name="Woyke T."/>
            <person name="Ryan C.M."/>
            <person name="Banfield J.F."/>
        </authorList>
    </citation>
    <scope>NUCLEOTIDE SEQUENCE [LARGE SCALE GENOMIC DNA]</scope>
    <source>
        <strain evidence="3">CG23_combo_of_CG06-09_8_20_14_all_48_7</strain>
    </source>
</reference>
<gene>
    <name evidence="3" type="ORF">COX46_05640</name>
</gene>
<dbReference type="Pfam" id="PF02604">
    <property type="entry name" value="PhdYeFM_antitox"/>
    <property type="match status" value="1"/>
</dbReference>
<dbReference type="Gene3D" id="3.40.1620.10">
    <property type="entry name" value="YefM-like domain"/>
    <property type="match status" value="1"/>
</dbReference>
<sequence>MVKTIPAVEARTHLGEIMKLAFKKGERFIVEKSGIPMVTIINANEYMQIIQEREERFKILDRIRAKLPNIPSDEVEKDIHKTMGMLRRRCA</sequence>
<proteinExistence type="inferred from homology"/>
<organism evidence="3 4">
    <name type="scientific">bacterium (Candidatus Ratteibacteria) CG23_combo_of_CG06-09_8_20_14_all_48_7</name>
    <dbReference type="NCBI Taxonomy" id="2014292"/>
    <lineage>
        <taxon>Bacteria</taxon>
        <taxon>Candidatus Ratteibacteria</taxon>
    </lineage>
</organism>
<evidence type="ECO:0000256" key="2">
    <source>
        <dbReference type="RuleBase" id="RU362080"/>
    </source>
</evidence>
<accession>A0A2G9Y8J6</accession>
<dbReference type="InterPro" id="IPR006442">
    <property type="entry name" value="Antitoxin_Phd/YefM"/>
</dbReference>
<evidence type="ECO:0000313" key="4">
    <source>
        <dbReference type="Proteomes" id="UP000230392"/>
    </source>
</evidence>
<protein>
    <recommendedName>
        <fullName evidence="2">Antitoxin</fullName>
    </recommendedName>
</protein>
<comment type="function">
    <text evidence="2">Antitoxin component of a type II toxin-antitoxin (TA) system.</text>
</comment>
<comment type="caution">
    <text evidence="3">The sequence shown here is derived from an EMBL/GenBank/DDBJ whole genome shotgun (WGS) entry which is preliminary data.</text>
</comment>
<dbReference type="Proteomes" id="UP000230392">
    <property type="component" value="Unassembled WGS sequence"/>
</dbReference>
<dbReference type="EMBL" id="PCRF01000275">
    <property type="protein sequence ID" value="PIP15514.1"/>
    <property type="molecule type" value="Genomic_DNA"/>
</dbReference>
<evidence type="ECO:0000256" key="1">
    <source>
        <dbReference type="ARBA" id="ARBA00009981"/>
    </source>
</evidence>
<comment type="similarity">
    <text evidence="1 2">Belongs to the phD/YefM antitoxin family.</text>
</comment>
<dbReference type="AlphaFoldDB" id="A0A2G9Y8J6"/>
<dbReference type="InterPro" id="IPR036165">
    <property type="entry name" value="YefM-like_sf"/>
</dbReference>
<name>A0A2G9Y8J6_9BACT</name>
<evidence type="ECO:0000313" key="3">
    <source>
        <dbReference type="EMBL" id="PIP15514.1"/>
    </source>
</evidence>